<feature type="compositionally biased region" description="Polar residues" evidence="1">
    <location>
        <begin position="120"/>
        <end position="136"/>
    </location>
</feature>
<sequence>MKQVSPSSINALPSEILIRIFLLTVDSQSCLLHSDPSYEFTPTVPKHPDSLLLVCHRWHVIAISSRFLWAHIDVMLSCPQAELFLARAKAYVGRAQWTPLDIHIMDPGIHPRYRIPWTHGHSTNSGDESGDNANSTNEDEDDSTLYTVSSEGETSLDEFMLDIDKFDCLLAHEPTPIRSLELVTHCKYHMSHLVALQYYLSRCAPGTLSRLRIRTEHPNDEPLGHFIEYGYVGDSLDVTIEDLEKPLNSITTLHLHGLYPYWTSQAYHGLADFYLGGGIQIPEERLIDILRSSPGLQALRLNCRITDPTTQTNEHGEYEDEPPFDVHLKDLEILDIHSLSYGSTAMLLRRLSYNSKPLRLCLSQVDRDDDVSHFLCTSENLNVTELRVTRGRLGDLYDYTERYARLHTLVIGEWDDADIPFGQSRLLILRTSSLHWYSPGDKSFETCLDTLYVIRISISYSELRVMVDYYSVRRLVLWHSSVRMSGRSGGATDTEMTALCSVVEILKWNEPNPVKQ</sequence>
<comment type="caution">
    <text evidence="2">The sequence shown here is derived from an EMBL/GenBank/DDBJ whole genome shotgun (WGS) entry which is preliminary data.</text>
</comment>
<evidence type="ECO:0000313" key="3">
    <source>
        <dbReference type="Proteomes" id="UP000663831"/>
    </source>
</evidence>
<name>A0A8H3H944_9AGAM</name>
<organism evidence="2 3">
    <name type="scientific">Rhizoctonia solani</name>
    <dbReference type="NCBI Taxonomy" id="456999"/>
    <lineage>
        <taxon>Eukaryota</taxon>
        <taxon>Fungi</taxon>
        <taxon>Dikarya</taxon>
        <taxon>Basidiomycota</taxon>
        <taxon>Agaricomycotina</taxon>
        <taxon>Agaricomycetes</taxon>
        <taxon>Cantharellales</taxon>
        <taxon>Ceratobasidiaceae</taxon>
        <taxon>Rhizoctonia</taxon>
    </lineage>
</organism>
<dbReference type="EMBL" id="CAJMWV010004186">
    <property type="protein sequence ID" value="CAE6494619.1"/>
    <property type="molecule type" value="Genomic_DNA"/>
</dbReference>
<proteinExistence type="predicted"/>
<accession>A0A8H3H944</accession>
<evidence type="ECO:0000313" key="2">
    <source>
        <dbReference type="EMBL" id="CAE6494619.1"/>
    </source>
</evidence>
<evidence type="ECO:0000256" key="1">
    <source>
        <dbReference type="SAM" id="MobiDB-lite"/>
    </source>
</evidence>
<dbReference type="Proteomes" id="UP000663831">
    <property type="component" value="Unassembled WGS sequence"/>
</dbReference>
<gene>
    <name evidence="2" type="ORF">RDB_LOCUS112457</name>
</gene>
<dbReference type="AlphaFoldDB" id="A0A8H3H944"/>
<reference evidence="2" key="1">
    <citation type="submission" date="2021-01" db="EMBL/GenBank/DDBJ databases">
        <authorList>
            <person name="Kaushik A."/>
        </authorList>
    </citation>
    <scope>NUCLEOTIDE SEQUENCE</scope>
    <source>
        <strain evidence="2">AG3-1AP</strain>
    </source>
</reference>
<evidence type="ECO:0008006" key="4">
    <source>
        <dbReference type="Google" id="ProtNLM"/>
    </source>
</evidence>
<protein>
    <recommendedName>
        <fullName evidence="4">F-box domain-containing protein</fullName>
    </recommendedName>
</protein>
<feature type="region of interest" description="Disordered" evidence="1">
    <location>
        <begin position="120"/>
        <end position="145"/>
    </location>
</feature>